<protein>
    <submittedName>
        <fullName evidence="1">Uncharacterized protein</fullName>
    </submittedName>
</protein>
<proteinExistence type="predicted"/>
<reference evidence="2" key="1">
    <citation type="journal article" date="2019" name="Int. J. Syst. Evol. Microbiol.">
        <title>The Global Catalogue of Microorganisms (GCM) 10K type strain sequencing project: providing services to taxonomists for standard genome sequencing and annotation.</title>
        <authorList>
            <consortium name="The Broad Institute Genomics Platform"/>
            <consortium name="The Broad Institute Genome Sequencing Center for Infectious Disease"/>
            <person name="Wu L."/>
            <person name="Ma J."/>
        </authorList>
    </citation>
    <scope>NUCLEOTIDE SEQUENCE [LARGE SCALE GENOMIC DNA]</scope>
    <source>
        <strain evidence="2">SYNS20</strain>
    </source>
</reference>
<organism evidence="1 2">
    <name type="scientific">Streptomyces monticola</name>
    <dbReference type="NCBI Taxonomy" id="2666263"/>
    <lineage>
        <taxon>Bacteria</taxon>
        <taxon>Bacillati</taxon>
        <taxon>Actinomycetota</taxon>
        <taxon>Actinomycetes</taxon>
        <taxon>Kitasatosporales</taxon>
        <taxon>Streptomycetaceae</taxon>
        <taxon>Streptomyces</taxon>
    </lineage>
</organism>
<dbReference type="Proteomes" id="UP001596523">
    <property type="component" value="Unassembled WGS sequence"/>
</dbReference>
<sequence length="47" mass="4740">MMRMIFGVGVPGDVAAAEPSAGVTVATVRAVTARRRRAEAVAGAVGR</sequence>
<dbReference type="EMBL" id="JBHTCF010000011">
    <property type="protein sequence ID" value="MFC7307337.1"/>
    <property type="molecule type" value="Genomic_DNA"/>
</dbReference>
<keyword evidence="2" id="KW-1185">Reference proteome</keyword>
<evidence type="ECO:0000313" key="2">
    <source>
        <dbReference type="Proteomes" id="UP001596523"/>
    </source>
</evidence>
<gene>
    <name evidence="1" type="ORF">ACFQVC_24315</name>
</gene>
<dbReference type="RefSeq" id="WP_381834118.1">
    <property type="nucleotide sequence ID" value="NZ_JBHTCF010000011.1"/>
</dbReference>
<accession>A0ABW2JNP5</accession>
<evidence type="ECO:0000313" key="1">
    <source>
        <dbReference type="EMBL" id="MFC7307337.1"/>
    </source>
</evidence>
<name>A0ABW2JNP5_9ACTN</name>
<comment type="caution">
    <text evidence="1">The sequence shown here is derived from an EMBL/GenBank/DDBJ whole genome shotgun (WGS) entry which is preliminary data.</text>
</comment>